<evidence type="ECO:0000313" key="3">
    <source>
        <dbReference type="EMBL" id="MBM6850941.1"/>
    </source>
</evidence>
<accession>A0ABS2FV43</accession>
<feature type="signal peptide" evidence="1">
    <location>
        <begin position="1"/>
        <end position="22"/>
    </location>
</feature>
<evidence type="ECO:0000313" key="4">
    <source>
        <dbReference type="Proteomes" id="UP000719500"/>
    </source>
</evidence>
<dbReference type="CDD" id="cd02966">
    <property type="entry name" value="TlpA_like_family"/>
    <property type="match status" value="1"/>
</dbReference>
<organism evidence="3 4">
    <name type="scientific">Oscillibacter valericigenes</name>
    <dbReference type="NCBI Taxonomy" id="351091"/>
    <lineage>
        <taxon>Bacteria</taxon>
        <taxon>Bacillati</taxon>
        <taxon>Bacillota</taxon>
        <taxon>Clostridia</taxon>
        <taxon>Eubacteriales</taxon>
        <taxon>Oscillospiraceae</taxon>
        <taxon>Oscillibacter</taxon>
    </lineage>
</organism>
<protein>
    <submittedName>
        <fullName evidence="3">TlpA family protein disulfide reductase</fullName>
    </submittedName>
</protein>
<name>A0ABS2FV43_9FIRM</name>
<comment type="caution">
    <text evidence="3">The sequence shown here is derived from an EMBL/GenBank/DDBJ whole genome shotgun (WGS) entry which is preliminary data.</text>
</comment>
<dbReference type="Proteomes" id="UP000719500">
    <property type="component" value="Unassembled WGS sequence"/>
</dbReference>
<dbReference type="PROSITE" id="PS51352">
    <property type="entry name" value="THIOREDOXIN_2"/>
    <property type="match status" value="1"/>
</dbReference>
<feature type="domain" description="Thioredoxin" evidence="2">
    <location>
        <begin position="29"/>
        <end position="179"/>
    </location>
</feature>
<dbReference type="InterPro" id="IPR013766">
    <property type="entry name" value="Thioredoxin_domain"/>
</dbReference>
<keyword evidence="1" id="KW-0732">Signal</keyword>
<reference evidence="3 4" key="1">
    <citation type="journal article" date="2021" name="Sci. Rep.">
        <title>The distribution of antibiotic resistance genes in chicken gut microbiota commensals.</title>
        <authorList>
            <person name="Juricova H."/>
            <person name="Matiasovicova J."/>
            <person name="Kubasova T."/>
            <person name="Cejkova D."/>
            <person name="Rychlik I."/>
        </authorList>
    </citation>
    <scope>NUCLEOTIDE SEQUENCE [LARGE SCALE GENOMIC DNA]</scope>
    <source>
        <strain evidence="3 4">An411</strain>
    </source>
</reference>
<dbReference type="Gene3D" id="3.40.30.10">
    <property type="entry name" value="Glutaredoxin"/>
    <property type="match status" value="1"/>
</dbReference>
<proteinExistence type="predicted"/>
<dbReference type="InterPro" id="IPR036249">
    <property type="entry name" value="Thioredoxin-like_sf"/>
</dbReference>
<evidence type="ECO:0000259" key="2">
    <source>
        <dbReference type="PROSITE" id="PS51352"/>
    </source>
</evidence>
<dbReference type="PROSITE" id="PS51257">
    <property type="entry name" value="PROKAR_LIPOPROTEIN"/>
    <property type="match status" value="1"/>
</dbReference>
<keyword evidence="4" id="KW-1185">Reference proteome</keyword>
<dbReference type="SUPFAM" id="SSF52833">
    <property type="entry name" value="Thioredoxin-like"/>
    <property type="match status" value="1"/>
</dbReference>
<feature type="chain" id="PRO_5045794804" evidence="1">
    <location>
        <begin position="23"/>
        <end position="183"/>
    </location>
</feature>
<dbReference type="InterPro" id="IPR050553">
    <property type="entry name" value="Thioredoxin_ResA/DsbE_sf"/>
</dbReference>
<dbReference type="EMBL" id="JACSNX010000005">
    <property type="protein sequence ID" value="MBM6850941.1"/>
    <property type="molecule type" value="Genomic_DNA"/>
</dbReference>
<gene>
    <name evidence="3" type="ORF">H9X91_05745</name>
</gene>
<dbReference type="InterPro" id="IPR000866">
    <property type="entry name" value="AhpC/TSA"/>
</dbReference>
<dbReference type="Pfam" id="PF00578">
    <property type="entry name" value="AhpC-TSA"/>
    <property type="match status" value="1"/>
</dbReference>
<dbReference type="PANTHER" id="PTHR42852">
    <property type="entry name" value="THIOL:DISULFIDE INTERCHANGE PROTEIN DSBE"/>
    <property type="match status" value="1"/>
</dbReference>
<dbReference type="PANTHER" id="PTHR42852:SF13">
    <property type="entry name" value="PROTEIN DIPZ"/>
    <property type="match status" value="1"/>
</dbReference>
<dbReference type="RefSeq" id="WP_204803454.1">
    <property type="nucleotide sequence ID" value="NZ_JACSNX010000005.1"/>
</dbReference>
<sequence>MKRVLALLVSAALMAAALTGCGSGGEDALVSRTAFPEFDEVDMEGTAVTSEIFADYDATIVNFWSNGCGSCIAEMPELEELYQELQERNINLIGVGTDSGESREQLDTAREILREKGVTYINISPDPEGAFYQDFVAELSTYPTTCIVDRAGNIVGADIVGNVKKQLDTVEARLDLILAEQDT</sequence>
<evidence type="ECO:0000256" key="1">
    <source>
        <dbReference type="SAM" id="SignalP"/>
    </source>
</evidence>